<feature type="compositionally biased region" description="Low complexity" evidence="1">
    <location>
        <begin position="75"/>
        <end position="87"/>
    </location>
</feature>
<evidence type="ECO:0000313" key="3">
    <source>
        <dbReference type="Proteomes" id="UP000256970"/>
    </source>
</evidence>
<feature type="region of interest" description="Disordered" evidence="1">
    <location>
        <begin position="270"/>
        <end position="336"/>
    </location>
</feature>
<dbReference type="AlphaFoldDB" id="A0A383WJV9"/>
<accession>A0A383WJV9</accession>
<dbReference type="PANTHER" id="PTHR23216:SF1">
    <property type="entry name" value="NUCLEOLAR AND COILED-BODY PHOSPHOPROTEIN 1"/>
    <property type="match status" value="1"/>
</dbReference>
<feature type="compositionally biased region" description="Low complexity" evidence="1">
    <location>
        <begin position="20"/>
        <end position="46"/>
    </location>
</feature>
<protein>
    <submittedName>
        <fullName evidence="2">Uncharacterized protein</fullName>
    </submittedName>
</protein>
<feature type="region of interest" description="Disordered" evidence="1">
    <location>
        <begin position="371"/>
        <end position="404"/>
    </location>
</feature>
<feature type="compositionally biased region" description="Basic and acidic residues" evidence="1">
    <location>
        <begin position="49"/>
        <end position="58"/>
    </location>
</feature>
<name>A0A383WJV9_TETOB</name>
<sequence length="592" mass="62777">MLAQQHRTRAVVTHAVPSEQQQQLDPQQNPWSSSSSSSSNSSSGSSQQQHRDRPDMGRRANRRVKIPLPKRPNQSSTSSQAAAAAAAASEPSTAADFAAAAEAAAAGIDPEAPGFKERALMMGLLEAMDSNTRGQFEQYMSKQLQQVEQEQQQAAAVDFLQAAMDKAADKALNHGEGAAGQTPGQVFETEEGNAVMWQALREQFNAAEVALLDDVLGADWASFSARAMQPETVARIAALDMQQQALLIDVLSKISGMTGQMDAFEAKLELDPQAPSSSSSTDGTGSSSSTDGMGSSGGSSSSSSSSSGSSSSSQSSWGSSFRKRRSARVGSKGRKAAAEAQQYWDTLMDDKMTAKVQRMLELTGQAARGQLQYGQPPSRHFRALTHEPPAGSSSSSSSSSSSRGGVSLRKLQRLGQFLRAAANLEPFQNLLAVLSEKQPHLASPEMLWLSNLGGDDWFVKPELQGQAYAAAQAAAEAFAMQEAGASSSSSSSSSSAAAAVSAALLPYVDEQRIAALAAVEPDTLWFMAELAAADFDEDVLLKWSLHPTVGQRLMSGAWLSELALPEELKALYAQAQVPEFMAALNFDIQQQQ</sequence>
<organism evidence="2 3">
    <name type="scientific">Tetradesmus obliquus</name>
    <name type="common">Green alga</name>
    <name type="synonym">Acutodesmus obliquus</name>
    <dbReference type="NCBI Taxonomy" id="3088"/>
    <lineage>
        <taxon>Eukaryota</taxon>
        <taxon>Viridiplantae</taxon>
        <taxon>Chlorophyta</taxon>
        <taxon>core chlorophytes</taxon>
        <taxon>Chlorophyceae</taxon>
        <taxon>CS clade</taxon>
        <taxon>Sphaeropleales</taxon>
        <taxon>Scenedesmaceae</taxon>
        <taxon>Tetradesmus</taxon>
    </lineage>
</organism>
<feature type="compositionally biased region" description="Low complexity" evidence="1">
    <location>
        <begin position="392"/>
        <end position="402"/>
    </location>
</feature>
<evidence type="ECO:0000313" key="2">
    <source>
        <dbReference type="EMBL" id="SZX77750.1"/>
    </source>
</evidence>
<gene>
    <name evidence="2" type="ORF">BQ4739_LOCUS18093</name>
</gene>
<proteinExistence type="predicted"/>
<dbReference type="PANTHER" id="PTHR23216">
    <property type="entry name" value="NUCLEOLAR AND COILED-BODY PHOSPHOPROTEIN 1"/>
    <property type="match status" value="1"/>
</dbReference>
<dbReference type="GO" id="GO:0005730">
    <property type="term" value="C:nucleolus"/>
    <property type="evidence" value="ECO:0007669"/>
    <property type="project" value="InterPro"/>
</dbReference>
<feature type="region of interest" description="Disordered" evidence="1">
    <location>
        <begin position="1"/>
        <end position="87"/>
    </location>
</feature>
<feature type="compositionally biased region" description="Basic residues" evidence="1">
    <location>
        <begin position="321"/>
        <end position="335"/>
    </location>
</feature>
<dbReference type="InterPro" id="IPR039191">
    <property type="entry name" value="Nopp140-like"/>
</dbReference>
<feature type="compositionally biased region" description="Low complexity" evidence="1">
    <location>
        <begin position="276"/>
        <end position="320"/>
    </location>
</feature>
<dbReference type="Proteomes" id="UP000256970">
    <property type="component" value="Unassembled WGS sequence"/>
</dbReference>
<dbReference type="EMBL" id="FNXT01001293">
    <property type="protein sequence ID" value="SZX77750.1"/>
    <property type="molecule type" value="Genomic_DNA"/>
</dbReference>
<reference evidence="2 3" key="1">
    <citation type="submission" date="2016-10" db="EMBL/GenBank/DDBJ databases">
        <authorList>
            <person name="Cai Z."/>
        </authorList>
    </citation>
    <scope>NUCLEOTIDE SEQUENCE [LARGE SCALE GENOMIC DNA]</scope>
</reference>
<evidence type="ECO:0000256" key="1">
    <source>
        <dbReference type="SAM" id="MobiDB-lite"/>
    </source>
</evidence>
<keyword evidence="3" id="KW-1185">Reference proteome</keyword>